<feature type="compositionally biased region" description="Basic and acidic residues" evidence="1">
    <location>
        <begin position="1"/>
        <end position="26"/>
    </location>
</feature>
<feature type="region of interest" description="Disordered" evidence="1">
    <location>
        <begin position="1"/>
        <end position="38"/>
    </location>
</feature>
<sequence>MERTVGKERGEDRQRGPPERTVERTTGEGSPEQWELDGQTGAIAATAICGSLEEWELVGGPPLLPVARRRKEEARWTWLWTESGSPERFVGDDRTDGEDRQRNWELVGGPPLLSVARLNKWELVGWPPPLPSVEKVALLRASGCSPRSPKARRSSPLLAGSEPHWKARRKGPVVVQCFKMASLDLGGQST</sequence>
<evidence type="ECO:0000256" key="1">
    <source>
        <dbReference type="SAM" id="MobiDB-lite"/>
    </source>
</evidence>
<reference evidence="2 3" key="1">
    <citation type="submission" date="2018-04" db="EMBL/GenBank/DDBJ databases">
        <authorList>
            <person name="Vogel A."/>
        </authorList>
    </citation>
    <scope>NUCLEOTIDE SEQUENCE [LARGE SCALE GENOMIC DNA]</scope>
</reference>
<dbReference type="EMBL" id="OOIL02000126">
    <property type="protein sequence ID" value="VFQ60977.1"/>
    <property type="molecule type" value="Genomic_DNA"/>
</dbReference>
<evidence type="ECO:0000313" key="2">
    <source>
        <dbReference type="EMBL" id="VFQ60977.1"/>
    </source>
</evidence>
<accession>A0A484KCM2</accession>
<name>A0A484KCM2_9ASTE</name>
<organism evidence="2 3">
    <name type="scientific">Cuscuta campestris</name>
    <dbReference type="NCBI Taxonomy" id="132261"/>
    <lineage>
        <taxon>Eukaryota</taxon>
        <taxon>Viridiplantae</taxon>
        <taxon>Streptophyta</taxon>
        <taxon>Embryophyta</taxon>
        <taxon>Tracheophyta</taxon>
        <taxon>Spermatophyta</taxon>
        <taxon>Magnoliopsida</taxon>
        <taxon>eudicotyledons</taxon>
        <taxon>Gunneridae</taxon>
        <taxon>Pentapetalae</taxon>
        <taxon>asterids</taxon>
        <taxon>lamiids</taxon>
        <taxon>Solanales</taxon>
        <taxon>Convolvulaceae</taxon>
        <taxon>Cuscuteae</taxon>
        <taxon>Cuscuta</taxon>
        <taxon>Cuscuta subgen. Grammica</taxon>
        <taxon>Cuscuta sect. Cleistogrammica</taxon>
    </lineage>
</organism>
<protein>
    <submittedName>
        <fullName evidence="2">Uncharacterized protein</fullName>
    </submittedName>
</protein>
<evidence type="ECO:0000313" key="3">
    <source>
        <dbReference type="Proteomes" id="UP000595140"/>
    </source>
</evidence>
<gene>
    <name evidence="2" type="ORF">CCAM_LOCUS2753</name>
</gene>
<feature type="region of interest" description="Disordered" evidence="1">
    <location>
        <begin position="142"/>
        <end position="163"/>
    </location>
</feature>
<dbReference type="Proteomes" id="UP000595140">
    <property type="component" value="Unassembled WGS sequence"/>
</dbReference>
<keyword evidence="3" id="KW-1185">Reference proteome</keyword>
<dbReference type="AlphaFoldDB" id="A0A484KCM2"/>
<proteinExistence type="predicted"/>